<sequence length="558" mass="65367">MFSNNSFLRHYVSYNSSQRIISIAVCDFCEEEYLDVCSKCGGLVSLEENPVPRGTEDRAMKTAPKGVLEVRRSEIHGFGVFALKNLRKGLRLGPYDGSITRIDTQNGYAWKMRDGRLIDANDTRNSNYLRYVNCPRKAEEQNLVAFQYKGSLYYRTCRDISKGEELLVFYGVSFARNLGIDPKKYFEPEEEKTMPDFYTCKFCSIGLGTEKFRDTHQKYCRFDPKKMRRYEGEVYQCQFCKCGNTTKEFLERHERKCSKREGNIQIDGKKNHSCLYCEKGFTYKSQLYVHVIEIHEKENTQVNSCWNCDSKNIFIHGSDQLNRCQNCGKSFQIKKFRKLFSCEHCEYKTVNSSAFNKHQLKHKKPATKYGFDLCSYTSSYGKNLKKHLLIHSGYFPYFCTECKKIFNKKQELDGHILKNHIDNETLMSSISNKIHHCEFCEYKTVNSIESTIHQLKHNKDNIAPSYHCQECNFSSFWKGSFETHSRIHSKNFPYLCNGCEKRFNHKISLDSHILNNHRDNQTLVSSISNRILHCECCNYQTIRSSDLKRHTKKHNKNI</sequence>
<dbReference type="PROSITE" id="PS50280">
    <property type="entry name" value="SET"/>
    <property type="match status" value="1"/>
</dbReference>
<evidence type="ECO:0000256" key="5">
    <source>
        <dbReference type="PROSITE-ProRule" id="PRU00042"/>
    </source>
</evidence>
<evidence type="ECO:0000256" key="4">
    <source>
        <dbReference type="ARBA" id="ARBA00022833"/>
    </source>
</evidence>
<dbReference type="PANTHER" id="PTHR24379:SF121">
    <property type="entry name" value="C2H2-TYPE DOMAIN-CONTAINING PROTEIN"/>
    <property type="match status" value="1"/>
</dbReference>
<evidence type="ECO:0000259" key="7">
    <source>
        <dbReference type="PROSITE" id="PS50280"/>
    </source>
</evidence>
<feature type="domain" description="SET" evidence="7">
    <location>
        <begin position="66"/>
        <end position="171"/>
    </location>
</feature>
<dbReference type="GO" id="GO:0008757">
    <property type="term" value="F:S-adenosylmethionine-dependent methyltransferase activity"/>
    <property type="evidence" value="ECO:0007669"/>
    <property type="project" value="UniProtKB-ARBA"/>
</dbReference>
<name>A0A9P0GRQ3_PHACE</name>
<keyword evidence="1" id="KW-0479">Metal-binding</keyword>
<reference evidence="8" key="2">
    <citation type="submission" date="2022-10" db="EMBL/GenBank/DDBJ databases">
        <authorList>
            <consortium name="ENA_rothamsted_submissions"/>
            <consortium name="culmorum"/>
            <person name="King R."/>
        </authorList>
    </citation>
    <scope>NUCLEOTIDE SEQUENCE</scope>
</reference>
<evidence type="ECO:0000313" key="9">
    <source>
        <dbReference type="Proteomes" id="UP001153737"/>
    </source>
</evidence>
<feature type="domain" description="C2H2-type" evidence="6">
    <location>
        <begin position="494"/>
        <end position="522"/>
    </location>
</feature>
<keyword evidence="2" id="KW-0677">Repeat</keyword>
<dbReference type="InterPro" id="IPR001214">
    <property type="entry name" value="SET_dom"/>
</dbReference>
<dbReference type="InterPro" id="IPR036236">
    <property type="entry name" value="Znf_C2H2_sf"/>
</dbReference>
<dbReference type="GO" id="GO:0008170">
    <property type="term" value="F:N-methyltransferase activity"/>
    <property type="evidence" value="ECO:0007669"/>
    <property type="project" value="UniProtKB-ARBA"/>
</dbReference>
<evidence type="ECO:0000256" key="3">
    <source>
        <dbReference type="ARBA" id="ARBA00022771"/>
    </source>
</evidence>
<dbReference type="EMBL" id="OU896711">
    <property type="protein sequence ID" value="CAH1170532.1"/>
    <property type="molecule type" value="Genomic_DNA"/>
</dbReference>
<dbReference type="GO" id="GO:0008270">
    <property type="term" value="F:zinc ion binding"/>
    <property type="evidence" value="ECO:0007669"/>
    <property type="project" value="UniProtKB-KW"/>
</dbReference>
<dbReference type="OrthoDB" id="8187426at2759"/>
<accession>A0A9P0GRQ3</accession>
<keyword evidence="4" id="KW-0862">Zinc</keyword>
<feature type="domain" description="C2H2-type" evidence="6">
    <location>
        <begin position="466"/>
        <end position="493"/>
    </location>
</feature>
<dbReference type="PROSITE" id="PS50157">
    <property type="entry name" value="ZINC_FINGER_C2H2_2"/>
    <property type="match status" value="4"/>
</dbReference>
<dbReference type="GO" id="GO:0008276">
    <property type="term" value="F:protein methyltransferase activity"/>
    <property type="evidence" value="ECO:0007669"/>
    <property type="project" value="UniProtKB-ARBA"/>
</dbReference>
<dbReference type="SMART" id="SM00355">
    <property type="entry name" value="ZnF_C2H2"/>
    <property type="match status" value="9"/>
</dbReference>
<keyword evidence="3 5" id="KW-0863">Zinc-finger</keyword>
<evidence type="ECO:0000259" key="6">
    <source>
        <dbReference type="PROSITE" id="PS50157"/>
    </source>
</evidence>
<dbReference type="Pfam" id="PF21549">
    <property type="entry name" value="PRDM2_PR"/>
    <property type="match status" value="1"/>
</dbReference>
<evidence type="ECO:0000256" key="1">
    <source>
        <dbReference type="ARBA" id="ARBA00022723"/>
    </source>
</evidence>
<dbReference type="InterPro" id="IPR046341">
    <property type="entry name" value="SET_dom_sf"/>
</dbReference>
<dbReference type="SMART" id="SM00317">
    <property type="entry name" value="SET"/>
    <property type="match status" value="1"/>
</dbReference>
<dbReference type="SUPFAM" id="SSF57667">
    <property type="entry name" value="beta-beta-alpha zinc fingers"/>
    <property type="match status" value="3"/>
</dbReference>
<dbReference type="SUPFAM" id="SSF82199">
    <property type="entry name" value="SET domain"/>
    <property type="match status" value="1"/>
</dbReference>
<organism evidence="8 9">
    <name type="scientific">Phaedon cochleariae</name>
    <name type="common">Mustard beetle</name>
    <dbReference type="NCBI Taxonomy" id="80249"/>
    <lineage>
        <taxon>Eukaryota</taxon>
        <taxon>Metazoa</taxon>
        <taxon>Ecdysozoa</taxon>
        <taxon>Arthropoda</taxon>
        <taxon>Hexapoda</taxon>
        <taxon>Insecta</taxon>
        <taxon>Pterygota</taxon>
        <taxon>Neoptera</taxon>
        <taxon>Endopterygota</taxon>
        <taxon>Coleoptera</taxon>
        <taxon>Polyphaga</taxon>
        <taxon>Cucujiformia</taxon>
        <taxon>Chrysomeloidea</taxon>
        <taxon>Chrysomelidae</taxon>
        <taxon>Chrysomelinae</taxon>
        <taxon>Chrysomelini</taxon>
        <taxon>Phaedon</taxon>
    </lineage>
</organism>
<protein>
    <submittedName>
        <fullName evidence="8">Uncharacterized protein</fullName>
    </submittedName>
</protein>
<dbReference type="Gene3D" id="2.170.270.10">
    <property type="entry name" value="SET domain"/>
    <property type="match status" value="1"/>
</dbReference>
<feature type="domain" description="C2H2-type" evidence="6">
    <location>
        <begin position="272"/>
        <end position="300"/>
    </location>
</feature>
<dbReference type="InterPro" id="IPR013087">
    <property type="entry name" value="Znf_C2H2_type"/>
</dbReference>
<gene>
    <name evidence="8" type="ORF">PHAECO_LOCUS8935</name>
</gene>
<dbReference type="PANTHER" id="PTHR24379">
    <property type="entry name" value="KRAB AND ZINC FINGER DOMAIN-CONTAINING"/>
    <property type="match status" value="1"/>
</dbReference>
<evidence type="ECO:0000313" key="8">
    <source>
        <dbReference type="EMBL" id="CAH1170532.1"/>
    </source>
</evidence>
<evidence type="ECO:0000256" key="2">
    <source>
        <dbReference type="ARBA" id="ARBA00022737"/>
    </source>
</evidence>
<dbReference type="Proteomes" id="UP001153737">
    <property type="component" value="Chromosome 5"/>
</dbReference>
<reference evidence="8" key="1">
    <citation type="submission" date="2022-01" db="EMBL/GenBank/DDBJ databases">
        <authorList>
            <person name="King R."/>
        </authorList>
    </citation>
    <scope>NUCLEOTIDE SEQUENCE</scope>
</reference>
<feature type="domain" description="C2H2-type" evidence="6">
    <location>
        <begin position="397"/>
        <end position="425"/>
    </location>
</feature>
<dbReference type="PROSITE" id="PS00028">
    <property type="entry name" value="ZINC_FINGER_C2H2_1"/>
    <property type="match status" value="3"/>
</dbReference>
<proteinExistence type="predicted"/>
<dbReference type="Gene3D" id="3.30.160.60">
    <property type="entry name" value="Classic Zinc Finger"/>
    <property type="match status" value="4"/>
</dbReference>
<dbReference type="AlphaFoldDB" id="A0A9P0GRQ3"/>
<keyword evidence="9" id="KW-1185">Reference proteome</keyword>